<name>A0AAV5MAU9_9ROSI</name>
<sequence>MRENPVMTKTKLIVMTEGGIMIEGAEILTGTMMENVVGIMSAPGLMILEVTTGHVQGLRNAPGIMIVTGRAVRSHASFNKLNSR</sequence>
<dbReference type="AlphaFoldDB" id="A0AAV5MAU9"/>
<dbReference type="Proteomes" id="UP001054252">
    <property type="component" value="Unassembled WGS sequence"/>
</dbReference>
<dbReference type="EMBL" id="BPVZ01000196">
    <property type="protein sequence ID" value="GKV45627.1"/>
    <property type="molecule type" value="Genomic_DNA"/>
</dbReference>
<evidence type="ECO:0000313" key="2">
    <source>
        <dbReference type="Proteomes" id="UP001054252"/>
    </source>
</evidence>
<accession>A0AAV5MAU9</accession>
<protein>
    <submittedName>
        <fullName evidence="1">Uncharacterized protein</fullName>
    </submittedName>
</protein>
<comment type="caution">
    <text evidence="1">The sequence shown here is derived from an EMBL/GenBank/DDBJ whole genome shotgun (WGS) entry which is preliminary data.</text>
</comment>
<reference evidence="1 2" key="1">
    <citation type="journal article" date="2021" name="Commun. Biol.">
        <title>The genome of Shorea leprosula (Dipterocarpaceae) highlights the ecological relevance of drought in aseasonal tropical rainforests.</title>
        <authorList>
            <person name="Ng K.K.S."/>
            <person name="Kobayashi M.J."/>
            <person name="Fawcett J.A."/>
            <person name="Hatakeyama M."/>
            <person name="Paape T."/>
            <person name="Ng C.H."/>
            <person name="Ang C.C."/>
            <person name="Tnah L.H."/>
            <person name="Lee C.T."/>
            <person name="Nishiyama T."/>
            <person name="Sese J."/>
            <person name="O'Brien M.J."/>
            <person name="Copetti D."/>
            <person name="Mohd Noor M.I."/>
            <person name="Ong R.C."/>
            <person name="Putra M."/>
            <person name="Sireger I.Z."/>
            <person name="Indrioko S."/>
            <person name="Kosugi Y."/>
            <person name="Izuno A."/>
            <person name="Isagi Y."/>
            <person name="Lee S.L."/>
            <person name="Shimizu K.K."/>
        </authorList>
    </citation>
    <scope>NUCLEOTIDE SEQUENCE [LARGE SCALE GENOMIC DNA]</scope>
    <source>
        <strain evidence="1">214</strain>
    </source>
</reference>
<keyword evidence="2" id="KW-1185">Reference proteome</keyword>
<gene>
    <name evidence="1" type="ORF">SLEP1_g52689</name>
</gene>
<evidence type="ECO:0000313" key="1">
    <source>
        <dbReference type="EMBL" id="GKV45627.1"/>
    </source>
</evidence>
<proteinExistence type="predicted"/>
<organism evidence="1 2">
    <name type="scientific">Rubroshorea leprosula</name>
    <dbReference type="NCBI Taxonomy" id="152421"/>
    <lineage>
        <taxon>Eukaryota</taxon>
        <taxon>Viridiplantae</taxon>
        <taxon>Streptophyta</taxon>
        <taxon>Embryophyta</taxon>
        <taxon>Tracheophyta</taxon>
        <taxon>Spermatophyta</taxon>
        <taxon>Magnoliopsida</taxon>
        <taxon>eudicotyledons</taxon>
        <taxon>Gunneridae</taxon>
        <taxon>Pentapetalae</taxon>
        <taxon>rosids</taxon>
        <taxon>malvids</taxon>
        <taxon>Malvales</taxon>
        <taxon>Dipterocarpaceae</taxon>
        <taxon>Rubroshorea</taxon>
    </lineage>
</organism>